<dbReference type="EMBL" id="JAPEVG010000035">
    <property type="protein sequence ID" value="KAJ8494528.1"/>
    <property type="molecule type" value="Genomic_DNA"/>
</dbReference>
<name>A0AAD7U291_9APHY</name>
<dbReference type="Pfam" id="PF01494">
    <property type="entry name" value="FAD_binding_3"/>
    <property type="match status" value="1"/>
</dbReference>
<dbReference type="Proteomes" id="UP001215151">
    <property type="component" value="Unassembled WGS sequence"/>
</dbReference>
<dbReference type="GO" id="GO:0071949">
    <property type="term" value="F:FAD binding"/>
    <property type="evidence" value="ECO:0007669"/>
    <property type="project" value="InterPro"/>
</dbReference>
<keyword evidence="6" id="KW-1185">Reference proteome</keyword>
<evidence type="ECO:0000259" key="4">
    <source>
        <dbReference type="Pfam" id="PF01494"/>
    </source>
</evidence>
<evidence type="ECO:0000256" key="3">
    <source>
        <dbReference type="ARBA" id="ARBA00023002"/>
    </source>
</evidence>
<accession>A0AAD7U291</accession>
<evidence type="ECO:0000313" key="5">
    <source>
        <dbReference type="EMBL" id="KAJ8494528.1"/>
    </source>
</evidence>
<keyword evidence="2" id="KW-0274">FAD</keyword>
<dbReference type="GO" id="GO:0044550">
    <property type="term" value="P:secondary metabolite biosynthetic process"/>
    <property type="evidence" value="ECO:0007669"/>
    <property type="project" value="TreeGrafter"/>
</dbReference>
<comment type="caution">
    <text evidence="5">The sequence shown here is derived from an EMBL/GenBank/DDBJ whole genome shotgun (WGS) entry which is preliminary data.</text>
</comment>
<keyword evidence="3" id="KW-0560">Oxidoreductase</keyword>
<dbReference type="PANTHER" id="PTHR46720:SF3">
    <property type="entry name" value="FAD-BINDING DOMAIN-CONTAINING PROTEIN-RELATED"/>
    <property type="match status" value="1"/>
</dbReference>
<dbReference type="Gene3D" id="3.50.50.60">
    <property type="entry name" value="FAD/NAD(P)-binding domain"/>
    <property type="match status" value="1"/>
</dbReference>
<organism evidence="5 6">
    <name type="scientific">Trametes cubensis</name>
    <dbReference type="NCBI Taxonomy" id="1111947"/>
    <lineage>
        <taxon>Eukaryota</taxon>
        <taxon>Fungi</taxon>
        <taxon>Dikarya</taxon>
        <taxon>Basidiomycota</taxon>
        <taxon>Agaricomycotina</taxon>
        <taxon>Agaricomycetes</taxon>
        <taxon>Polyporales</taxon>
        <taxon>Polyporaceae</taxon>
        <taxon>Trametes</taxon>
    </lineage>
</organism>
<dbReference type="SUPFAM" id="SSF51905">
    <property type="entry name" value="FAD/NAD(P)-binding domain"/>
    <property type="match status" value="1"/>
</dbReference>
<evidence type="ECO:0000256" key="2">
    <source>
        <dbReference type="ARBA" id="ARBA00022827"/>
    </source>
</evidence>
<evidence type="ECO:0000256" key="1">
    <source>
        <dbReference type="ARBA" id="ARBA00022630"/>
    </source>
</evidence>
<evidence type="ECO:0000313" key="6">
    <source>
        <dbReference type="Proteomes" id="UP001215151"/>
    </source>
</evidence>
<dbReference type="PANTHER" id="PTHR46720">
    <property type="entry name" value="HYDROXYLASE, PUTATIVE (AFU_ORTHOLOGUE AFUA_3G01460)-RELATED"/>
    <property type="match status" value="1"/>
</dbReference>
<dbReference type="SUPFAM" id="SSF54373">
    <property type="entry name" value="FAD-linked reductases, C-terminal domain"/>
    <property type="match status" value="1"/>
</dbReference>
<gene>
    <name evidence="5" type="ORF">ONZ51_g2270</name>
</gene>
<protein>
    <recommendedName>
        <fullName evidence="4">FAD-binding domain-containing protein</fullName>
    </recommendedName>
</protein>
<reference evidence="5" key="1">
    <citation type="submission" date="2022-11" db="EMBL/GenBank/DDBJ databases">
        <title>Genome Sequence of Cubamyces cubensis.</title>
        <authorList>
            <person name="Buettner E."/>
        </authorList>
    </citation>
    <scope>NUCLEOTIDE SEQUENCE</scope>
    <source>
        <strain evidence="5">MPL-01</strain>
    </source>
</reference>
<dbReference type="InterPro" id="IPR036188">
    <property type="entry name" value="FAD/NAD-bd_sf"/>
</dbReference>
<dbReference type="AlphaFoldDB" id="A0AAD7U291"/>
<dbReference type="GO" id="GO:0016491">
    <property type="term" value="F:oxidoreductase activity"/>
    <property type="evidence" value="ECO:0007669"/>
    <property type="project" value="UniProtKB-KW"/>
</dbReference>
<proteinExistence type="predicted"/>
<dbReference type="PRINTS" id="PR00420">
    <property type="entry name" value="RNGMNOXGNASE"/>
</dbReference>
<sequence length="396" mass="42985">MNPSASSPKGFQVSIVGGGVCGLACAIALEKAGVPVQLFEAAAAFGEIGAGIGIGPNAVRVLRYMGLLDAVLQKCNPGDLKPRGFVYRTGTGEHEAVYTVPVEDPNDFGIGIHRATFLDALVNFVNPDVCHFNKRCVSVTQSPDNPQRILLQFLDGSTHETDVVLGADGIKSSIRKFVLGGTDESIAFSHTVAYRGLIPYDQLQAAGFKTDLTVAPACFMGPSKHIISFTIKNNEIVNVVAFSANYKTPIGTENLPDGAAWVEQVSRDEVQKVYEGMGPDVKILLDHMPERPSKWSIHVVHPPLESYVKGRVAVLGDAAVLQVYSQIRRPRAQMVWERSYLMGRIYDGHGPHGMDWAKTGEDMDGMFPSVWHHDANDDVEAAFALLRERGAFPRVG</sequence>
<dbReference type="InterPro" id="IPR002938">
    <property type="entry name" value="FAD-bd"/>
</dbReference>
<dbReference type="InterPro" id="IPR051104">
    <property type="entry name" value="FAD_monoxygenase"/>
</dbReference>
<feature type="domain" description="FAD-binding" evidence="4">
    <location>
        <begin position="12"/>
        <end position="176"/>
    </location>
</feature>
<keyword evidence="1" id="KW-0285">Flavoprotein</keyword>